<dbReference type="SUPFAM" id="SSF52172">
    <property type="entry name" value="CheY-like"/>
    <property type="match status" value="1"/>
</dbReference>
<dbReference type="PhylomeDB" id="A0A022QV47"/>
<dbReference type="STRING" id="4155.A0A022QV47"/>
<dbReference type="SUPFAM" id="SSF46689">
    <property type="entry name" value="Homeodomain-like"/>
    <property type="match status" value="1"/>
</dbReference>
<keyword evidence="5" id="KW-0539">Nucleus</keyword>
<dbReference type="InterPro" id="IPR001789">
    <property type="entry name" value="Sig_transdc_resp-reg_receiver"/>
</dbReference>
<keyword evidence="10" id="KW-1185">Reference proteome</keyword>
<dbReference type="PANTHER" id="PTHR43874:SF205">
    <property type="entry name" value="TWO-COMPONENT RESPONSE REGULATOR ORR23"/>
    <property type="match status" value="1"/>
</dbReference>
<proteinExistence type="predicted"/>
<feature type="modified residue" description="4-aspartylphosphate" evidence="6">
    <location>
        <position position="69"/>
    </location>
</feature>
<evidence type="ECO:0000256" key="4">
    <source>
        <dbReference type="ARBA" id="ARBA00023163"/>
    </source>
</evidence>
<evidence type="ECO:0000313" key="9">
    <source>
        <dbReference type="EMBL" id="EYU31786.1"/>
    </source>
</evidence>
<feature type="compositionally biased region" description="Basic and acidic residues" evidence="7">
    <location>
        <begin position="159"/>
        <end position="172"/>
    </location>
</feature>
<keyword evidence="6" id="KW-0597">Phosphoprotein</keyword>
<dbReference type="GO" id="GO:0000160">
    <property type="term" value="P:phosphorelay signal transduction system"/>
    <property type="evidence" value="ECO:0007669"/>
    <property type="project" value="UniProtKB-KW"/>
</dbReference>
<dbReference type="GO" id="GO:0009736">
    <property type="term" value="P:cytokinin-activated signaling pathway"/>
    <property type="evidence" value="ECO:0007669"/>
    <property type="project" value="InterPro"/>
</dbReference>
<dbReference type="Gene3D" id="1.10.10.60">
    <property type="entry name" value="Homeodomain-like"/>
    <property type="match status" value="1"/>
</dbReference>
<dbReference type="OrthoDB" id="60033at2759"/>
<accession>A0A022QV47</accession>
<comment type="subcellular location">
    <subcellularLocation>
        <location evidence="1">Nucleus</location>
    </subcellularLocation>
</comment>
<keyword evidence="2" id="KW-0902">Two-component regulatory system</keyword>
<feature type="compositionally biased region" description="Polar residues" evidence="7">
    <location>
        <begin position="139"/>
        <end position="149"/>
    </location>
</feature>
<dbReference type="InterPro" id="IPR006447">
    <property type="entry name" value="Myb_dom_plants"/>
</dbReference>
<dbReference type="FunFam" id="1.10.10.60:FF:000007">
    <property type="entry name" value="Two-component response regulator"/>
    <property type="match status" value="1"/>
</dbReference>
<name>A0A022QV47_ERYGU</name>
<dbReference type="Pfam" id="PF00072">
    <property type="entry name" value="Response_reg"/>
    <property type="match status" value="1"/>
</dbReference>
<dbReference type="InterPro" id="IPR011006">
    <property type="entry name" value="CheY-like_superfamily"/>
</dbReference>
<evidence type="ECO:0000313" key="10">
    <source>
        <dbReference type="Proteomes" id="UP000030748"/>
    </source>
</evidence>
<dbReference type="EMBL" id="KI630894">
    <property type="protein sequence ID" value="EYU31786.1"/>
    <property type="molecule type" value="Genomic_DNA"/>
</dbReference>
<evidence type="ECO:0000256" key="2">
    <source>
        <dbReference type="ARBA" id="ARBA00023012"/>
    </source>
</evidence>
<dbReference type="GO" id="GO:0003677">
    <property type="term" value="F:DNA binding"/>
    <property type="evidence" value="ECO:0007669"/>
    <property type="project" value="InterPro"/>
</dbReference>
<dbReference type="InterPro" id="IPR045279">
    <property type="entry name" value="ARR-like"/>
</dbReference>
<dbReference type="Proteomes" id="UP000030748">
    <property type="component" value="Unassembled WGS sequence"/>
</dbReference>
<dbReference type="OMA" id="IPTDNHL"/>
<sequence>MTVEEIRGNGDNFPVGLRVLAVDDDPISLKLLETLLRQCQYHVAAMSQAKMAMEMLSENKYRFDLVITDVHMPDIDGFKLLELGLELDIPVVMLSANGDPKLIVKGITRGACDYLVKPIRIEEVRNIWKHLLRRKNCDPNNQTKSSDQVKSPEVLFNGNRKDGEENENDCKDPSIQNNGEENENNCNDPSRQNKPRFIWTVEFHKKFVEAINILGIEVAIPEQILDLMNVDGLTQEIVAIHLKMYKLYLRRLREIQTLPNVALSPYSATVQPSQAQSLSN</sequence>
<dbReference type="PANTHER" id="PTHR43874">
    <property type="entry name" value="TWO-COMPONENT RESPONSE REGULATOR"/>
    <property type="match status" value="1"/>
</dbReference>
<dbReference type="KEGG" id="egt:105964167"/>
<dbReference type="eggNOG" id="KOG1601">
    <property type="taxonomic scope" value="Eukaryota"/>
</dbReference>
<feature type="region of interest" description="Disordered" evidence="7">
    <location>
        <begin position="139"/>
        <end position="191"/>
    </location>
</feature>
<keyword evidence="4" id="KW-0804">Transcription</keyword>
<gene>
    <name evidence="9" type="ORF">MIMGU_mgv1a011483mg</name>
</gene>
<dbReference type="PROSITE" id="PS50110">
    <property type="entry name" value="RESPONSE_REGULATORY"/>
    <property type="match status" value="1"/>
</dbReference>
<dbReference type="NCBIfam" id="TIGR01557">
    <property type="entry name" value="myb_SHAQKYF"/>
    <property type="match status" value="1"/>
</dbReference>
<dbReference type="GO" id="GO:0005634">
    <property type="term" value="C:nucleus"/>
    <property type="evidence" value="ECO:0007669"/>
    <property type="project" value="UniProtKB-SubCell"/>
</dbReference>
<evidence type="ECO:0000256" key="5">
    <source>
        <dbReference type="ARBA" id="ARBA00023242"/>
    </source>
</evidence>
<evidence type="ECO:0000256" key="7">
    <source>
        <dbReference type="SAM" id="MobiDB-lite"/>
    </source>
</evidence>
<evidence type="ECO:0000256" key="6">
    <source>
        <dbReference type="PROSITE-ProRule" id="PRU00169"/>
    </source>
</evidence>
<evidence type="ECO:0000259" key="8">
    <source>
        <dbReference type="PROSITE" id="PS50110"/>
    </source>
</evidence>
<evidence type="ECO:0000256" key="1">
    <source>
        <dbReference type="ARBA" id="ARBA00004123"/>
    </source>
</evidence>
<keyword evidence="3" id="KW-0805">Transcription regulation</keyword>
<feature type="domain" description="Response regulatory" evidence="8">
    <location>
        <begin position="18"/>
        <end position="132"/>
    </location>
</feature>
<protein>
    <recommendedName>
        <fullName evidence="8">Response regulatory domain-containing protein</fullName>
    </recommendedName>
</protein>
<evidence type="ECO:0000256" key="3">
    <source>
        <dbReference type="ARBA" id="ARBA00023015"/>
    </source>
</evidence>
<dbReference type="InterPro" id="IPR009057">
    <property type="entry name" value="Homeodomain-like_sf"/>
</dbReference>
<dbReference type="AlphaFoldDB" id="A0A022QV47"/>
<organism evidence="9 10">
    <name type="scientific">Erythranthe guttata</name>
    <name type="common">Yellow monkey flower</name>
    <name type="synonym">Mimulus guttatus</name>
    <dbReference type="NCBI Taxonomy" id="4155"/>
    <lineage>
        <taxon>Eukaryota</taxon>
        <taxon>Viridiplantae</taxon>
        <taxon>Streptophyta</taxon>
        <taxon>Embryophyta</taxon>
        <taxon>Tracheophyta</taxon>
        <taxon>Spermatophyta</taxon>
        <taxon>Magnoliopsida</taxon>
        <taxon>eudicotyledons</taxon>
        <taxon>Gunneridae</taxon>
        <taxon>Pentapetalae</taxon>
        <taxon>asterids</taxon>
        <taxon>lamiids</taxon>
        <taxon>Lamiales</taxon>
        <taxon>Phrymaceae</taxon>
        <taxon>Erythranthe</taxon>
    </lineage>
</organism>
<dbReference type="CDD" id="cd17584">
    <property type="entry name" value="REC_typeB_ARR-like"/>
    <property type="match status" value="1"/>
</dbReference>
<dbReference type="Gene3D" id="3.40.50.2300">
    <property type="match status" value="1"/>
</dbReference>
<reference evidence="9 10" key="1">
    <citation type="journal article" date="2013" name="Proc. Natl. Acad. Sci. U.S.A.">
        <title>Fine-scale variation in meiotic recombination in Mimulus inferred from population shotgun sequencing.</title>
        <authorList>
            <person name="Hellsten U."/>
            <person name="Wright K.M."/>
            <person name="Jenkins J."/>
            <person name="Shu S."/>
            <person name="Yuan Y."/>
            <person name="Wessler S.R."/>
            <person name="Schmutz J."/>
            <person name="Willis J.H."/>
            <person name="Rokhsar D.S."/>
        </authorList>
    </citation>
    <scope>NUCLEOTIDE SEQUENCE [LARGE SCALE GENOMIC DNA]</scope>
    <source>
        <strain evidence="10">cv. DUN x IM62</strain>
    </source>
</reference>
<dbReference type="SMART" id="SM00448">
    <property type="entry name" value="REC"/>
    <property type="match status" value="1"/>
</dbReference>